<reference evidence="7 8" key="1">
    <citation type="journal article" date="2016" name="Nat. Commun.">
        <title>Thousands of microbial genomes shed light on interconnected biogeochemical processes in an aquifer system.</title>
        <authorList>
            <person name="Anantharaman K."/>
            <person name="Brown C.T."/>
            <person name="Hug L.A."/>
            <person name="Sharon I."/>
            <person name="Castelle C.J."/>
            <person name="Probst A.J."/>
            <person name="Thomas B.C."/>
            <person name="Singh A."/>
            <person name="Wilkins M.J."/>
            <person name="Karaoz U."/>
            <person name="Brodie E.L."/>
            <person name="Williams K.H."/>
            <person name="Hubbard S.S."/>
            <person name="Banfield J.F."/>
        </authorList>
    </citation>
    <scope>NUCLEOTIDE SEQUENCE [LARGE SCALE GENOMIC DNA]</scope>
</reference>
<dbReference type="InterPro" id="IPR036046">
    <property type="entry name" value="Acylphosphatase-like_dom_sf"/>
</dbReference>
<feature type="active site" evidence="4">
    <location>
        <position position="24"/>
    </location>
</feature>
<evidence type="ECO:0000256" key="4">
    <source>
        <dbReference type="PROSITE-ProRule" id="PRU00520"/>
    </source>
</evidence>
<evidence type="ECO:0000256" key="1">
    <source>
        <dbReference type="ARBA" id="ARBA00005614"/>
    </source>
</evidence>
<dbReference type="Pfam" id="PF00708">
    <property type="entry name" value="Acylphosphatase"/>
    <property type="match status" value="1"/>
</dbReference>
<comment type="caution">
    <text evidence="7">The sequence shown here is derived from an EMBL/GenBank/DDBJ whole genome shotgun (WGS) entry which is preliminary data.</text>
</comment>
<dbReference type="GO" id="GO:0003998">
    <property type="term" value="F:acylphosphatase activity"/>
    <property type="evidence" value="ECO:0007669"/>
    <property type="project" value="UniProtKB-EC"/>
</dbReference>
<dbReference type="PROSITE" id="PS51160">
    <property type="entry name" value="ACYLPHOSPHATASE_3"/>
    <property type="match status" value="1"/>
</dbReference>
<evidence type="ECO:0000259" key="6">
    <source>
        <dbReference type="PROSITE" id="PS51160"/>
    </source>
</evidence>
<comment type="similarity">
    <text evidence="1 5">Belongs to the acylphosphatase family.</text>
</comment>
<name>A0A1G2G0R2_9BACT</name>
<dbReference type="Gene3D" id="3.30.70.100">
    <property type="match status" value="1"/>
</dbReference>
<evidence type="ECO:0000313" key="7">
    <source>
        <dbReference type="EMBL" id="OGZ43411.1"/>
    </source>
</evidence>
<organism evidence="7 8">
    <name type="scientific">Candidatus Ryanbacteria bacterium RIFCSPHIGHO2_01_45_13</name>
    <dbReference type="NCBI Taxonomy" id="1802112"/>
    <lineage>
        <taxon>Bacteria</taxon>
        <taxon>Candidatus Ryaniibacteriota</taxon>
    </lineage>
</organism>
<sequence length="95" mass="10699">MTKEKQRCRITMNITGMVQGVLFRHSAKAQAEMLGLSGCAKNMDNGSVEIVAEGKRDNLEKLLQWAREGPRHAKVESIDYTWGEPTGTFSEFRIL</sequence>
<dbReference type="InterPro" id="IPR001792">
    <property type="entry name" value="Acylphosphatase-like_dom"/>
</dbReference>
<dbReference type="InterPro" id="IPR017968">
    <property type="entry name" value="Acylphosphatase_CS"/>
</dbReference>
<evidence type="ECO:0000256" key="2">
    <source>
        <dbReference type="ARBA" id="ARBA00012150"/>
    </source>
</evidence>
<dbReference type="NCBIfam" id="NF011000">
    <property type="entry name" value="PRK14426.1"/>
    <property type="match status" value="1"/>
</dbReference>
<dbReference type="EC" id="3.6.1.7" evidence="2 4"/>
<dbReference type="PROSITE" id="PS00150">
    <property type="entry name" value="ACYLPHOSPHATASE_1"/>
    <property type="match status" value="1"/>
</dbReference>
<protein>
    <recommendedName>
        <fullName evidence="2 4">acylphosphatase</fullName>
        <ecNumber evidence="2 4">3.6.1.7</ecNumber>
    </recommendedName>
</protein>
<feature type="active site" evidence="4">
    <location>
        <position position="42"/>
    </location>
</feature>
<dbReference type="PANTHER" id="PTHR47268:SF4">
    <property type="entry name" value="ACYLPHOSPHATASE"/>
    <property type="match status" value="1"/>
</dbReference>
<dbReference type="SUPFAM" id="SSF54975">
    <property type="entry name" value="Acylphosphatase/BLUF domain-like"/>
    <property type="match status" value="1"/>
</dbReference>
<proteinExistence type="inferred from homology"/>
<dbReference type="EMBL" id="MHNI01000007">
    <property type="protein sequence ID" value="OGZ43411.1"/>
    <property type="molecule type" value="Genomic_DNA"/>
</dbReference>
<feature type="domain" description="Acylphosphatase-like" evidence="6">
    <location>
        <begin position="9"/>
        <end position="95"/>
    </location>
</feature>
<dbReference type="Proteomes" id="UP000176700">
    <property type="component" value="Unassembled WGS sequence"/>
</dbReference>
<gene>
    <name evidence="7" type="ORF">A2W41_04065</name>
</gene>
<evidence type="ECO:0000256" key="5">
    <source>
        <dbReference type="RuleBase" id="RU004168"/>
    </source>
</evidence>
<dbReference type="AlphaFoldDB" id="A0A1G2G0R2"/>
<evidence type="ECO:0000313" key="8">
    <source>
        <dbReference type="Proteomes" id="UP000176700"/>
    </source>
</evidence>
<dbReference type="PANTHER" id="PTHR47268">
    <property type="entry name" value="ACYLPHOSPHATASE"/>
    <property type="match status" value="1"/>
</dbReference>
<evidence type="ECO:0000256" key="3">
    <source>
        <dbReference type="ARBA" id="ARBA00047645"/>
    </source>
</evidence>
<dbReference type="InterPro" id="IPR020456">
    <property type="entry name" value="Acylphosphatase"/>
</dbReference>
<accession>A0A1G2G0R2</accession>
<keyword evidence="4" id="KW-0378">Hydrolase</keyword>
<comment type="catalytic activity">
    <reaction evidence="3 4">
        <text>an acyl phosphate + H2O = a carboxylate + phosphate + H(+)</text>
        <dbReference type="Rhea" id="RHEA:14965"/>
        <dbReference type="ChEBI" id="CHEBI:15377"/>
        <dbReference type="ChEBI" id="CHEBI:15378"/>
        <dbReference type="ChEBI" id="CHEBI:29067"/>
        <dbReference type="ChEBI" id="CHEBI:43474"/>
        <dbReference type="ChEBI" id="CHEBI:59918"/>
        <dbReference type="EC" id="3.6.1.7"/>
    </reaction>
</comment>